<protein>
    <recommendedName>
        <fullName evidence="3">Phosphoglycerate kinase</fullName>
    </recommendedName>
</protein>
<evidence type="ECO:0000313" key="2">
    <source>
        <dbReference type="Proteomes" id="UP001189429"/>
    </source>
</evidence>
<feature type="non-terminal residue" evidence="1">
    <location>
        <position position="112"/>
    </location>
</feature>
<dbReference type="EMBL" id="CAUYUJ010003547">
    <property type="protein sequence ID" value="CAK0805752.1"/>
    <property type="molecule type" value="Genomic_DNA"/>
</dbReference>
<feature type="non-terminal residue" evidence="1">
    <location>
        <position position="1"/>
    </location>
</feature>
<keyword evidence="2" id="KW-1185">Reference proteome</keyword>
<organism evidence="1 2">
    <name type="scientific">Prorocentrum cordatum</name>
    <dbReference type="NCBI Taxonomy" id="2364126"/>
    <lineage>
        <taxon>Eukaryota</taxon>
        <taxon>Sar</taxon>
        <taxon>Alveolata</taxon>
        <taxon>Dinophyceae</taxon>
        <taxon>Prorocentrales</taxon>
        <taxon>Prorocentraceae</taxon>
        <taxon>Prorocentrum</taxon>
    </lineage>
</organism>
<sequence>VGLGFQRRRRDAWAVQRCQKQRAMGQAVRAETAAFASQTLPANQFPEVDGFFAHFNQPCHRRPVLAIVGGTVFVKKNMLAADVFRRLGFRLATAASAPPSLAIVGRAQLGHH</sequence>
<name>A0ABN9QLI9_9DINO</name>
<accession>A0ABN9QLI9</accession>
<reference evidence="1" key="1">
    <citation type="submission" date="2023-10" db="EMBL/GenBank/DDBJ databases">
        <authorList>
            <person name="Chen Y."/>
            <person name="Shah S."/>
            <person name="Dougan E. K."/>
            <person name="Thang M."/>
            <person name="Chan C."/>
        </authorList>
    </citation>
    <scope>NUCLEOTIDE SEQUENCE [LARGE SCALE GENOMIC DNA]</scope>
</reference>
<proteinExistence type="predicted"/>
<gene>
    <name evidence="1" type="ORF">PCOR1329_LOCUS12191</name>
</gene>
<dbReference type="Proteomes" id="UP001189429">
    <property type="component" value="Unassembled WGS sequence"/>
</dbReference>
<evidence type="ECO:0000313" key="1">
    <source>
        <dbReference type="EMBL" id="CAK0805752.1"/>
    </source>
</evidence>
<comment type="caution">
    <text evidence="1">The sequence shown here is derived from an EMBL/GenBank/DDBJ whole genome shotgun (WGS) entry which is preliminary data.</text>
</comment>
<evidence type="ECO:0008006" key="3">
    <source>
        <dbReference type="Google" id="ProtNLM"/>
    </source>
</evidence>